<feature type="transmembrane region" description="Helical" evidence="14">
    <location>
        <begin position="1660"/>
        <end position="1680"/>
    </location>
</feature>
<gene>
    <name evidence="16" type="ORF">LAMO00422_LOCUS16427</name>
</gene>
<evidence type="ECO:0000256" key="1">
    <source>
        <dbReference type="ARBA" id="ARBA00004141"/>
    </source>
</evidence>
<feature type="domain" description="Ion transport" evidence="15">
    <location>
        <begin position="1662"/>
        <end position="1898"/>
    </location>
</feature>
<evidence type="ECO:0000313" key="16">
    <source>
        <dbReference type="EMBL" id="CAD8457480.1"/>
    </source>
</evidence>
<feature type="region of interest" description="Disordered" evidence="13">
    <location>
        <begin position="1"/>
        <end position="22"/>
    </location>
</feature>
<feature type="transmembrane region" description="Helical" evidence="14">
    <location>
        <begin position="202"/>
        <end position="226"/>
    </location>
</feature>
<feature type="transmembrane region" description="Helical" evidence="14">
    <location>
        <begin position="965"/>
        <end position="988"/>
    </location>
</feature>
<accession>A0A7S0DM40</accession>
<feature type="transmembrane region" description="Helical" evidence="14">
    <location>
        <begin position="1094"/>
        <end position="1117"/>
    </location>
</feature>
<evidence type="ECO:0000256" key="10">
    <source>
        <dbReference type="ARBA" id="ARBA00023136"/>
    </source>
</evidence>
<feature type="compositionally biased region" description="Polar residues" evidence="13">
    <location>
        <begin position="696"/>
        <end position="726"/>
    </location>
</feature>
<feature type="region of interest" description="Disordered" evidence="13">
    <location>
        <begin position="496"/>
        <end position="518"/>
    </location>
</feature>
<evidence type="ECO:0000256" key="14">
    <source>
        <dbReference type="SAM" id="Phobius"/>
    </source>
</evidence>
<feature type="transmembrane region" description="Helical" evidence="14">
    <location>
        <begin position="1166"/>
        <end position="1189"/>
    </location>
</feature>
<keyword evidence="9" id="KW-0406">Ion transport</keyword>
<keyword evidence="10 14" id="KW-0472">Membrane</keyword>
<feature type="transmembrane region" description="Helical" evidence="14">
    <location>
        <begin position="1722"/>
        <end position="1741"/>
    </location>
</feature>
<dbReference type="GO" id="GO:0008331">
    <property type="term" value="F:high voltage-gated calcium channel activity"/>
    <property type="evidence" value="ECO:0007669"/>
    <property type="project" value="TreeGrafter"/>
</dbReference>
<feature type="transmembrane region" description="Helical" evidence="14">
    <location>
        <begin position="1692"/>
        <end position="1716"/>
    </location>
</feature>
<evidence type="ECO:0000256" key="9">
    <source>
        <dbReference type="ARBA" id="ARBA00023065"/>
    </source>
</evidence>
<feature type="domain" description="Ion transport" evidence="15">
    <location>
        <begin position="104"/>
        <end position="402"/>
    </location>
</feature>
<dbReference type="FunFam" id="1.10.287.70:FF:000117">
    <property type="entry name" value="Voltage-gated Ca2+ channel, alpha subunit"/>
    <property type="match status" value="1"/>
</dbReference>
<feature type="transmembrane region" description="Helical" evidence="14">
    <location>
        <begin position="136"/>
        <end position="154"/>
    </location>
</feature>
<feature type="compositionally biased region" description="Polar residues" evidence="13">
    <location>
        <begin position="2118"/>
        <end position="2132"/>
    </location>
</feature>
<feature type="transmembrane region" description="Helical" evidence="14">
    <location>
        <begin position="1392"/>
        <end position="1414"/>
    </location>
</feature>
<protein>
    <recommendedName>
        <fullName evidence="15">Ion transport domain-containing protein</fullName>
    </recommendedName>
</protein>
<feature type="transmembrane region" description="Helical" evidence="14">
    <location>
        <begin position="1008"/>
        <end position="1030"/>
    </location>
</feature>
<dbReference type="InterPro" id="IPR050599">
    <property type="entry name" value="VDCC_alpha-1_subunit"/>
</dbReference>
<evidence type="ECO:0000256" key="4">
    <source>
        <dbReference type="ARBA" id="ARBA00022673"/>
    </source>
</evidence>
<feature type="compositionally biased region" description="Basic and acidic residues" evidence="13">
    <location>
        <begin position="636"/>
        <end position="645"/>
    </location>
</feature>
<feature type="transmembrane region" description="Helical" evidence="14">
    <location>
        <begin position="1574"/>
        <end position="1601"/>
    </location>
</feature>
<dbReference type="PANTHER" id="PTHR45628">
    <property type="entry name" value="VOLTAGE-DEPENDENT CALCIUM CHANNEL TYPE A SUBUNIT ALPHA-1"/>
    <property type="match status" value="1"/>
</dbReference>
<keyword evidence="12" id="KW-0407">Ion channel</keyword>
<evidence type="ECO:0000256" key="7">
    <source>
        <dbReference type="ARBA" id="ARBA00022882"/>
    </source>
</evidence>
<organism evidence="16">
    <name type="scientific">Amorphochlora amoebiformis</name>
    <dbReference type="NCBI Taxonomy" id="1561963"/>
    <lineage>
        <taxon>Eukaryota</taxon>
        <taxon>Sar</taxon>
        <taxon>Rhizaria</taxon>
        <taxon>Cercozoa</taxon>
        <taxon>Chlorarachniophyceae</taxon>
        <taxon>Amorphochlora</taxon>
    </lineage>
</organism>
<feature type="compositionally biased region" description="Basic and acidic residues" evidence="13">
    <location>
        <begin position="1262"/>
        <end position="1276"/>
    </location>
</feature>
<feature type="transmembrane region" description="Helical" evidence="14">
    <location>
        <begin position="1479"/>
        <end position="1498"/>
    </location>
</feature>
<feature type="domain" description="Ion transport" evidence="15">
    <location>
        <begin position="1360"/>
        <end position="1605"/>
    </location>
</feature>
<keyword evidence="11" id="KW-0325">Glycoprotein</keyword>
<keyword evidence="7" id="KW-0851">Voltage-gated channel</keyword>
<comment type="subcellular location">
    <subcellularLocation>
        <location evidence="1">Membrane</location>
        <topology evidence="1">Multi-pass membrane protein</topology>
    </subcellularLocation>
</comment>
<feature type="transmembrane region" description="Helical" evidence="14">
    <location>
        <begin position="1042"/>
        <end position="1060"/>
    </location>
</feature>
<keyword evidence="8 14" id="KW-1133">Transmembrane helix</keyword>
<feature type="compositionally biased region" description="Basic residues" evidence="13">
    <location>
        <begin position="2092"/>
        <end position="2102"/>
    </location>
</feature>
<feature type="compositionally biased region" description="Polar residues" evidence="13">
    <location>
        <begin position="787"/>
        <end position="798"/>
    </location>
</feature>
<dbReference type="InterPro" id="IPR005821">
    <property type="entry name" value="Ion_trans_dom"/>
</dbReference>
<feature type="domain" description="Ion transport" evidence="15">
    <location>
        <begin position="974"/>
        <end position="1196"/>
    </location>
</feature>
<keyword evidence="2" id="KW-0813">Transport</keyword>
<dbReference type="SUPFAM" id="SSF81324">
    <property type="entry name" value="Voltage-gated potassium channels"/>
    <property type="match status" value="4"/>
</dbReference>
<name>A0A7S0DM40_9EUKA</name>
<feature type="transmembrane region" description="Helical" evidence="14">
    <location>
        <begin position="105"/>
        <end position="124"/>
    </location>
</feature>
<evidence type="ECO:0000259" key="15">
    <source>
        <dbReference type="Pfam" id="PF00520"/>
    </source>
</evidence>
<feature type="compositionally biased region" description="Basic and acidic residues" evidence="13">
    <location>
        <begin position="684"/>
        <end position="695"/>
    </location>
</feature>
<evidence type="ECO:0000256" key="11">
    <source>
        <dbReference type="ARBA" id="ARBA00023180"/>
    </source>
</evidence>
<proteinExistence type="predicted"/>
<feature type="region of interest" description="Disordered" evidence="13">
    <location>
        <begin position="684"/>
        <end position="798"/>
    </location>
</feature>
<evidence type="ECO:0000256" key="8">
    <source>
        <dbReference type="ARBA" id="ARBA00022989"/>
    </source>
</evidence>
<dbReference type="GO" id="GO:0098703">
    <property type="term" value="P:calcium ion import across plasma membrane"/>
    <property type="evidence" value="ECO:0007669"/>
    <property type="project" value="TreeGrafter"/>
</dbReference>
<evidence type="ECO:0000256" key="2">
    <source>
        <dbReference type="ARBA" id="ARBA00022448"/>
    </source>
</evidence>
<dbReference type="Gene3D" id="1.20.120.350">
    <property type="entry name" value="Voltage-gated potassium channels. Chain C"/>
    <property type="match status" value="4"/>
</dbReference>
<feature type="compositionally biased region" description="Polar residues" evidence="13">
    <location>
        <begin position="496"/>
        <end position="505"/>
    </location>
</feature>
<evidence type="ECO:0000256" key="5">
    <source>
        <dbReference type="ARBA" id="ARBA00022692"/>
    </source>
</evidence>
<feature type="transmembrane region" description="Helical" evidence="14">
    <location>
        <begin position="261"/>
        <end position="280"/>
    </location>
</feature>
<evidence type="ECO:0000256" key="13">
    <source>
        <dbReference type="SAM" id="MobiDB-lite"/>
    </source>
</evidence>
<feature type="transmembrane region" description="Helical" evidence="14">
    <location>
        <begin position="1363"/>
        <end position="1380"/>
    </location>
</feature>
<sequence length="2132" mass="242287">MHGNRLIQTASLQNRERTGRKDENELYAMNGRKLSLGPQVDNVNFGPDLFTGKFQLQRQRQLNQLFASDDPAAAAETLNQYPRFPSRLWDQIHYFLKYRVVNTNWFRMVILVIIFLNCISLSLLNPPINDKAVVDFLNTVEVFFLSIFVAEVVLKIVANGLFRLTPIPNEESRTMRGQFVKRNLSAAEYAAENGYFRSWWNILDFIVVINGVLQLSLGGTSALTALRAVRLLRPLRAIQRVPRLRIIIQSAIQALPAALKVGFVLLFLLLIFSGVAVSLFRGKLRSRCYTFDDGVYTILSDLRDRPCDVTGQGFFKCPIGSTCQERDSDNPFYGTISFDNTADAFYSLFWVSTLTTWDPVMYATMDAVSPFTSFYFIGFVFCVSFFATNLVLAVIADNYGELVDDFLLQESRRDFQKWENDAVGGFQRIIRTAGRIMLTDEVKHVTKGINIEFKRYTEGDPNPGTLPIDRDFLRKEIMRNDRLHMLRRANFDQQAINQGIRQSTTRTHRDSKSPNLIRNKSQRTIVPNQVPLETKLRAQRMGVVSGMTSSIRSTHRENVGFRDLSQGSLLLKTSPIPRDSTRDNTTSVFGNNTNVSYWKSSLRSQREKTGTLSHSAREPKTPPSAENRLERKRPRSNSEDRVRNRKREEEVKIFKRFLGTLGEIGVQRPRASMTMMRAIRDITEKEGKEIDERKNTASSPDNSTAVGANCLLSENTAGLRTSPTNSHDAKTPKTAFDPPVSQPLATGVTAVTGKSPTTGYESSPGVESRMSPKRDLGSSPQPKPVVTASSPTTGFGASSNVQTAVTGVSAVGGPMGEGVRKDMVPVALKASTEQTKHMQTDLADKKYGASPILGELNYTSPVLTTTRKMMMIKRASKRLLPSAWPASPKQLMRIRMIHDEMKLDNARRELLGSSRLREALQEEWINLVWERSKMVIGLQNAVLEVRERRAPLEQHFRSYPTARKLYAFALHWGFQVALSLIILTDVAIAGANHDGISQQTETRLHNAALAMTALFTVELLIKICAMGRVYYFSSDFNKLDCLLVLVSLLEIAFGSSSMLSKIRSIRVFRVLLFMRWFERFRLLLFTVHDSLVQLLYIGGLLLLFVFIFTILGASFFAGRFGELDPVPRVSFDTFYRSFLVVFQMLSGDSWPDVTWAMVGVTSKEATLYSAALYIVGTYFVMNIFVAALLSQLGQRESLQGQTRRASLWLNQALDQYAWSGNYPAFMRFLTDQDDTENFFSKISQSLRFSRYHRKKGDKFGKDKGDLELEGKEEPKARQSNSLNEALDKNEDMDSVIELLRQLLTRTLHLKDKGVQRSLKLQEQYRELWTSPTKPVGVVFAALSPDNPYRLSVFNLVMSNTYEWVMAFVVLTSCIILAVDNPHSSRNDKYYRIIDLVLESIFTLEVVLKLIAFGATEKKYGYFRNPWNWPDFLSVLFGWLGIRAVKALRAFRPLRIIARSQGMQVVLTSLLRAFPEISNVAVFCLVLLYMLGVFGVGLFKGKFGFCLEEIGPGAPRSECPTGLWRIYDTNFDNIGNAMLTLFQLGTLSDWNEIMYKGIDAVGKDRNRELNANEPAGLYFVACVFLLGFFMVNLFVGALIAAFNDNKDITDGAFLMTDKQTIWRRMVLIVRSSQLLPFRADPPKNKCQALAFWIVGNGYDMFHPFEILISAMLLLNTVVICMQHRNQAQGFQDLEFWVGWIVTVAFVSEAIMKIVAWGPKYFKFHWNKFDFILALISLVTGLANANPEIANSLRLLRILRTLRFIRWFETLQSLFDTLFISLPATWNVFTLMVVVFFIFAVFGVQFFGRVLLTDNGFTDYANFKDFPRAMLTLFRLSTGDMWELVMYGATINESNSDCSEAEGTCGFKWAPVYFVLFITIGGLILINLFVAIVMENFSYQMAGNTEKSNLEILHAWRIAWSYFDRHNRGTIPCKTFLCVILAGPSPFGFGEPPLSVKNGIKLRVNRAGKPLQERTKDKILADIKNYEVFEPIRWRFLLSHLEIIRTPIWRINGKWIVRYKEMVNSIARLVFKIDENVYENIPDPKNSNAQWSIYEWYAAKVIWNWWRSIRRRSITTNTPSLQKHKLGKAPLLHEHKKRKTRPSRRAIIGQDSGESAGVGSLNQSLRPTSSVVVL</sequence>
<keyword evidence="4" id="KW-0107">Calcium channel</keyword>
<keyword evidence="6" id="KW-0106">Calcium</keyword>
<dbReference type="EMBL" id="HBEM01024179">
    <property type="protein sequence ID" value="CAD8457480.1"/>
    <property type="molecule type" value="Transcribed_RNA"/>
</dbReference>
<dbReference type="Gene3D" id="1.10.287.70">
    <property type="match status" value="4"/>
</dbReference>
<evidence type="ECO:0000256" key="6">
    <source>
        <dbReference type="ARBA" id="ARBA00022837"/>
    </source>
</evidence>
<feature type="compositionally biased region" description="Polar residues" evidence="13">
    <location>
        <begin position="583"/>
        <end position="603"/>
    </location>
</feature>
<feature type="transmembrane region" description="Helical" evidence="14">
    <location>
        <begin position="1869"/>
        <end position="1892"/>
    </location>
</feature>
<dbReference type="Pfam" id="PF00520">
    <property type="entry name" value="Ion_trans"/>
    <property type="match status" value="4"/>
</dbReference>
<evidence type="ECO:0000256" key="3">
    <source>
        <dbReference type="ARBA" id="ARBA00022568"/>
    </source>
</evidence>
<feature type="region of interest" description="Disordered" evidence="13">
    <location>
        <begin position="572"/>
        <end position="645"/>
    </location>
</feature>
<feature type="transmembrane region" description="Helical" evidence="14">
    <location>
        <begin position="374"/>
        <end position="396"/>
    </location>
</feature>
<feature type="compositionally biased region" description="Basic and acidic residues" evidence="13">
    <location>
        <begin position="604"/>
        <end position="620"/>
    </location>
</feature>
<feature type="region of interest" description="Disordered" evidence="13">
    <location>
        <begin position="1262"/>
        <end position="1284"/>
    </location>
</feature>
<feature type="compositionally biased region" description="Polar residues" evidence="13">
    <location>
        <begin position="752"/>
        <end position="761"/>
    </location>
</feature>
<dbReference type="InterPro" id="IPR027359">
    <property type="entry name" value="Volt_channel_dom_sf"/>
</dbReference>
<evidence type="ECO:0000256" key="12">
    <source>
        <dbReference type="ARBA" id="ARBA00023303"/>
    </source>
</evidence>
<feature type="transmembrane region" description="Helical" evidence="14">
    <location>
        <begin position="1786"/>
        <end position="1810"/>
    </location>
</feature>
<reference evidence="16" key="1">
    <citation type="submission" date="2021-01" db="EMBL/GenBank/DDBJ databases">
        <authorList>
            <person name="Corre E."/>
            <person name="Pelletier E."/>
            <person name="Niang G."/>
            <person name="Scheremetjew M."/>
            <person name="Finn R."/>
            <person name="Kale V."/>
            <person name="Holt S."/>
            <person name="Cochrane G."/>
            <person name="Meng A."/>
            <person name="Brown T."/>
            <person name="Cohen L."/>
        </authorList>
    </citation>
    <scope>NUCLEOTIDE SEQUENCE</scope>
    <source>
        <strain evidence="16">CCMP2058</strain>
    </source>
</reference>
<dbReference type="GO" id="GO:0005891">
    <property type="term" value="C:voltage-gated calcium channel complex"/>
    <property type="evidence" value="ECO:0007669"/>
    <property type="project" value="TreeGrafter"/>
</dbReference>
<feature type="region of interest" description="Disordered" evidence="13">
    <location>
        <begin position="2090"/>
        <end position="2132"/>
    </location>
</feature>
<dbReference type="PANTHER" id="PTHR45628:SF7">
    <property type="entry name" value="VOLTAGE-DEPENDENT CALCIUM CHANNEL TYPE A SUBUNIT ALPHA-1"/>
    <property type="match status" value="1"/>
</dbReference>
<keyword evidence="5 14" id="KW-0812">Transmembrane</keyword>
<keyword evidence="3" id="KW-0109">Calcium transport</keyword>
<feature type="compositionally biased region" description="Polar residues" evidence="13">
    <location>
        <begin position="1"/>
        <end position="13"/>
    </location>
</feature>